<gene>
    <name evidence="1" type="ORF">RM552_14805</name>
</gene>
<organism evidence="1 2">
    <name type="scientific">Glaciecola petra</name>
    <dbReference type="NCBI Taxonomy" id="3075602"/>
    <lineage>
        <taxon>Bacteria</taxon>
        <taxon>Pseudomonadati</taxon>
        <taxon>Pseudomonadota</taxon>
        <taxon>Gammaproteobacteria</taxon>
        <taxon>Alteromonadales</taxon>
        <taxon>Alteromonadaceae</taxon>
        <taxon>Glaciecola</taxon>
    </lineage>
</organism>
<dbReference type="Gene3D" id="3.30.420.300">
    <property type="entry name" value="2-keto-3-deoxy-galactonokinase, substrate binding domain"/>
    <property type="match status" value="1"/>
</dbReference>
<keyword evidence="2" id="KW-1185">Reference proteome</keyword>
<evidence type="ECO:0000313" key="2">
    <source>
        <dbReference type="Proteomes" id="UP001253545"/>
    </source>
</evidence>
<protein>
    <submittedName>
        <fullName evidence="1">2-dehydro-3-deoxygalactonokinase</fullName>
    </submittedName>
</protein>
<reference evidence="1 2" key="1">
    <citation type="submission" date="2023-09" db="EMBL/GenBank/DDBJ databases">
        <authorList>
            <person name="Rey-Velasco X."/>
        </authorList>
    </citation>
    <scope>NUCLEOTIDE SEQUENCE [LARGE SCALE GENOMIC DNA]</scope>
    <source>
        <strain evidence="1 2">P117</strain>
    </source>
</reference>
<proteinExistence type="predicted"/>
<dbReference type="InterPro" id="IPR007729">
    <property type="entry name" value="DGOK"/>
</dbReference>
<name>A0ABU2ZUP4_9ALTE</name>
<comment type="caution">
    <text evidence="1">The sequence shown here is derived from an EMBL/GenBank/DDBJ whole genome shotgun (WGS) entry which is preliminary data.</text>
</comment>
<dbReference type="InterPro" id="IPR042257">
    <property type="entry name" value="DGOK_C"/>
</dbReference>
<dbReference type="InterPro" id="IPR042258">
    <property type="entry name" value="DGOK_N"/>
</dbReference>
<dbReference type="Pfam" id="PF05035">
    <property type="entry name" value="DGOK"/>
    <property type="match status" value="1"/>
</dbReference>
<dbReference type="Gene3D" id="3.30.420.310">
    <property type="entry name" value="2-keto-3-deoxy-galactonokinase, C-terminal domain"/>
    <property type="match status" value="1"/>
</dbReference>
<dbReference type="EMBL" id="JAVRHX010000005">
    <property type="protein sequence ID" value="MDT0596121.1"/>
    <property type="molecule type" value="Genomic_DNA"/>
</dbReference>
<evidence type="ECO:0000313" key="1">
    <source>
        <dbReference type="EMBL" id="MDT0596121.1"/>
    </source>
</evidence>
<dbReference type="RefSeq" id="WP_311369646.1">
    <property type="nucleotide sequence ID" value="NZ_JAVRHX010000005.1"/>
</dbReference>
<accession>A0ABU2ZUP4</accession>
<dbReference type="Proteomes" id="UP001253545">
    <property type="component" value="Unassembled WGS sequence"/>
</dbReference>
<sequence>MRSDGMLILGDWGTTFNRLYLCKWQNASLTIIDRIEGLGTKNNPDPESSFFNLAKPWFAQFGDMTVYLIGTVGSNIGWKMVDYVPCPTDHSPSLEKALRFNARGIDFVIFPGLSCTNMHGLPDSMRGEETQIFGFLATQKNPPEKQILCLPGTHTKWVLVENGLVSTFLTSPIGELYEVLCLHSVLLKSATVKDWDDDGFVQGLHLSKRPSSSLLHTIFATRSQQVIDGYNNAQAAGFLSGLLIGADVKSAQRSFDSFSHVVLIGTSHVNSLYEEAFHFNDITTEICSSEIATTKGIIRVASEEWS</sequence>